<dbReference type="Gene3D" id="3.30.420.10">
    <property type="entry name" value="Ribonuclease H-like superfamily/Ribonuclease H"/>
    <property type="match status" value="1"/>
</dbReference>
<evidence type="ECO:0000313" key="3">
    <source>
        <dbReference type="Proteomes" id="UP000235965"/>
    </source>
</evidence>
<dbReference type="InParanoid" id="A0A2J7PC46"/>
<gene>
    <name evidence="2" type="ORF">B7P43_G10658</name>
</gene>
<reference evidence="2 3" key="1">
    <citation type="submission" date="2017-12" db="EMBL/GenBank/DDBJ databases">
        <title>Hemimetabolous genomes reveal molecular basis of termite eusociality.</title>
        <authorList>
            <person name="Harrison M.C."/>
            <person name="Jongepier E."/>
            <person name="Robertson H.M."/>
            <person name="Arning N."/>
            <person name="Bitard-Feildel T."/>
            <person name="Chao H."/>
            <person name="Childers C.P."/>
            <person name="Dinh H."/>
            <person name="Doddapaneni H."/>
            <person name="Dugan S."/>
            <person name="Gowin J."/>
            <person name="Greiner C."/>
            <person name="Han Y."/>
            <person name="Hu H."/>
            <person name="Hughes D.S.T."/>
            <person name="Huylmans A.-K."/>
            <person name="Kemena C."/>
            <person name="Kremer L.P.M."/>
            <person name="Lee S.L."/>
            <person name="Lopez-Ezquerra A."/>
            <person name="Mallet L."/>
            <person name="Monroy-Kuhn J.M."/>
            <person name="Moser A."/>
            <person name="Murali S.C."/>
            <person name="Muzny D.M."/>
            <person name="Otani S."/>
            <person name="Piulachs M.-D."/>
            <person name="Poelchau M."/>
            <person name="Qu J."/>
            <person name="Schaub F."/>
            <person name="Wada-Katsumata A."/>
            <person name="Worley K.C."/>
            <person name="Xie Q."/>
            <person name="Ylla G."/>
            <person name="Poulsen M."/>
            <person name="Gibbs R.A."/>
            <person name="Schal C."/>
            <person name="Richards S."/>
            <person name="Belles X."/>
            <person name="Korb J."/>
            <person name="Bornberg-Bauer E."/>
        </authorList>
    </citation>
    <scope>NUCLEOTIDE SEQUENCE [LARGE SCALE GENOMIC DNA]</scope>
    <source>
        <tissue evidence="2">Whole body</tissue>
    </source>
</reference>
<sequence>MKFTIKQRVFIVETIARKNIYRKFARRFRQKYPDSPVPTKSCVNRLLKKWRATGSVSDKKKQSKRTVLTEEKVKDIQARLQISPRKSLRRLAQETGVSLGSARTATKLIKFRPYKVTVVHELKEPDHAARIRFCNWLLQNVHDGIVDPQLLFMTDEAWFHVGGHVNAQNVRIWSNENPHAIQQVPLHSEKVGVWCAVSPRRIIGPIFFHDTVNSDRYINDILNPFFDQLNAEERQYGYFQQDNATAHTANASMVAIQEVFEDRIVSRGLWPPRSPDLSISYYYLWGNLKQKVYKNNPRSIDSLQNEITRVIHSITVDELQRVSRNLFVRCAACLQAEGGHFQHLL</sequence>
<name>A0A2J7PC46_9NEOP</name>
<dbReference type="OrthoDB" id="8192496at2759"/>
<dbReference type="PANTHER" id="PTHR47326">
    <property type="entry name" value="TRANSPOSABLE ELEMENT TC3 TRANSPOSASE-LIKE PROTEIN"/>
    <property type="match status" value="1"/>
</dbReference>
<dbReference type="STRING" id="105785.A0A2J7PC46"/>
<feature type="domain" description="DUF4817" evidence="1">
    <location>
        <begin position="4"/>
        <end position="56"/>
    </location>
</feature>
<evidence type="ECO:0000259" key="1">
    <source>
        <dbReference type="Pfam" id="PF16087"/>
    </source>
</evidence>
<dbReference type="InterPro" id="IPR036397">
    <property type="entry name" value="RNaseH_sf"/>
</dbReference>
<dbReference type="InterPro" id="IPR032135">
    <property type="entry name" value="DUF4817"/>
</dbReference>
<dbReference type="Pfam" id="PF16087">
    <property type="entry name" value="DUF4817"/>
    <property type="match status" value="1"/>
</dbReference>
<organism evidence="2 3">
    <name type="scientific">Cryptotermes secundus</name>
    <dbReference type="NCBI Taxonomy" id="105785"/>
    <lineage>
        <taxon>Eukaryota</taxon>
        <taxon>Metazoa</taxon>
        <taxon>Ecdysozoa</taxon>
        <taxon>Arthropoda</taxon>
        <taxon>Hexapoda</taxon>
        <taxon>Insecta</taxon>
        <taxon>Pterygota</taxon>
        <taxon>Neoptera</taxon>
        <taxon>Polyneoptera</taxon>
        <taxon>Dictyoptera</taxon>
        <taxon>Blattodea</taxon>
        <taxon>Blattoidea</taxon>
        <taxon>Termitoidae</taxon>
        <taxon>Kalotermitidae</taxon>
        <taxon>Cryptotermitinae</taxon>
        <taxon>Cryptotermes</taxon>
    </lineage>
</organism>
<dbReference type="Proteomes" id="UP000235965">
    <property type="component" value="Unassembled WGS sequence"/>
</dbReference>
<dbReference type="EMBL" id="NEVH01027068">
    <property type="protein sequence ID" value="PNF13902.1"/>
    <property type="molecule type" value="Genomic_DNA"/>
</dbReference>
<dbReference type="PANTHER" id="PTHR47326:SF1">
    <property type="entry name" value="HTH PSQ-TYPE DOMAIN-CONTAINING PROTEIN"/>
    <property type="match status" value="1"/>
</dbReference>
<evidence type="ECO:0000313" key="2">
    <source>
        <dbReference type="EMBL" id="PNF13902.1"/>
    </source>
</evidence>
<accession>A0A2J7PC46</accession>
<dbReference type="GO" id="GO:0003676">
    <property type="term" value="F:nucleic acid binding"/>
    <property type="evidence" value="ECO:0007669"/>
    <property type="project" value="InterPro"/>
</dbReference>
<comment type="caution">
    <text evidence="2">The sequence shown here is derived from an EMBL/GenBank/DDBJ whole genome shotgun (WGS) entry which is preliminary data.</text>
</comment>
<protein>
    <recommendedName>
        <fullName evidence="1">DUF4817 domain-containing protein</fullName>
    </recommendedName>
</protein>
<dbReference type="AlphaFoldDB" id="A0A2J7PC46"/>
<proteinExistence type="predicted"/>
<keyword evidence="3" id="KW-1185">Reference proteome</keyword>